<reference evidence="1" key="1">
    <citation type="submission" date="2022-10" db="EMBL/GenBank/DDBJ databases">
        <title>Genome Sequence of Xylaria curta.</title>
        <authorList>
            <person name="Buettner E."/>
        </authorList>
    </citation>
    <scope>NUCLEOTIDE SEQUENCE</scope>
    <source>
        <strain evidence="1">Babe10</strain>
    </source>
</reference>
<keyword evidence="2" id="KW-1185">Reference proteome</keyword>
<evidence type="ECO:0000313" key="2">
    <source>
        <dbReference type="Proteomes" id="UP001143856"/>
    </source>
</evidence>
<name>A0ACC1N1M9_9PEZI</name>
<dbReference type="Proteomes" id="UP001143856">
    <property type="component" value="Unassembled WGS sequence"/>
</dbReference>
<proteinExistence type="predicted"/>
<evidence type="ECO:0000313" key="1">
    <source>
        <dbReference type="EMBL" id="KAJ2973152.1"/>
    </source>
</evidence>
<gene>
    <name evidence="1" type="ORF">NUW58_g9011</name>
</gene>
<accession>A0ACC1N1M9</accession>
<comment type="caution">
    <text evidence="1">The sequence shown here is derived from an EMBL/GenBank/DDBJ whole genome shotgun (WGS) entry which is preliminary data.</text>
</comment>
<organism evidence="1 2">
    <name type="scientific">Xylaria curta</name>
    <dbReference type="NCBI Taxonomy" id="42375"/>
    <lineage>
        <taxon>Eukaryota</taxon>
        <taxon>Fungi</taxon>
        <taxon>Dikarya</taxon>
        <taxon>Ascomycota</taxon>
        <taxon>Pezizomycotina</taxon>
        <taxon>Sordariomycetes</taxon>
        <taxon>Xylariomycetidae</taxon>
        <taxon>Xylariales</taxon>
        <taxon>Xylariaceae</taxon>
        <taxon>Xylaria</taxon>
    </lineage>
</organism>
<dbReference type="EMBL" id="JAPDGR010003010">
    <property type="protein sequence ID" value="KAJ2973152.1"/>
    <property type="molecule type" value="Genomic_DNA"/>
</dbReference>
<protein>
    <submittedName>
        <fullName evidence="1">Uncharacterized protein</fullName>
    </submittedName>
</protein>
<sequence>MLCHISPTNVDVPFTAVDPAMATTVGTDAADEDDTADEANTDVRVDSGADIMSDIVVGVAIDTAVEAFGLEPPLCFGQAAIAAGTASMAIIVLLVFIFTTNQRMPGWNGTE</sequence>